<evidence type="ECO:0000313" key="3">
    <source>
        <dbReference type="Proteomes" id="UP000663879"/>
    </source>
</evidence>
<feature type="region of interest" description="Disordered" evidence="1">
    <location>
        <begin position="248"/>
        <end position="285"/>
    </location>
</feature>
<evidence type="ECO:0000313" key="2">
    <source>
        <dbReference type="EMBL" id="CAF0709633.1"/>
    </source>
</evidence>
<proteinExistence type="predicted"/>
<evidence type="ECO:0000256" key="1">
    <source>
        <dbReference type="SAM" id="MobiDB-lite"/>
    </source>
</evidence>
<dbReference type="OrthoDB" id="10365333at2759"/>
<dbReference type="Proteomes" id="UP000663879">
    <property type="component" value="Unassembled WGS sequence"/>
</dbReference>
<keyword evidence="3" id="KW-1185">Reference proteome</keyword>
<protein>
    <submittedName>
        <fullName evidence="2">Uncharacterized protein</fullName>
    </submittedName>
</protein>
<sequence length="371" mass="41702">MSFYSSSSFLSSTNSTYSTNSVNSLNHKSSYYNDIYRSYSNIPKYAPVSYSVLKRPSYFELKKDMNKTPVGNDAILNSKPFYNSESNLNSDDGRRSQGSFDDSMTKSVISIDGSTKDDSILTKSVQNDSKEFVASAVSNVQLSVTDDLTTQVDYYLNEIDNRMICSGRQVEVESFELSTKSGLISKCMYLNSLLTQAKMNESILDSDPVFTKNGKGILVFIDKKDAEDFTRFHSRKFSVTYNNSVDQERLRNQQKKNVTFGENDSKPLYKSSTNQLSSTSTSSINDLSNNQINHNDILISTNNSSKKNKTDGYEILTIRAKLKQRIGQNRTKNVTLTDIDSIMRNVVSIIQDEFMKRFPSGPSAAITDGRN</sequence>
<feature type="compositionally biased region" description="Low complexity" evidence="1">
    <location>
        <begin position="271"/>
        <end position="285"/>
    </location>
</feature>
<dbReference type="AlphaFoldDB" id="A0A813M3A1"/>
<name>A0A813M3A1_9BILA</name>
<accession>A0A813M3A1</accession>
<gene>
    <name evidence="2" type="ORF">OXX778_LOCUS828</name>
</gene>
<reference evidence="2" key="1">
    <citation type="submission" date="2021-02" db="EMBL/GenBank/DDBJ databases">
        <authorList>
            <person name="Nowell W R."/>
        </authorList>
    </citation>
    <scope>NUCLEOTIDE SEQUENCE</scope>
    <source>
        <strain evidence="2">Ploen Becks lab</strain>
    </source>
</reference>
<dbReference type="EMBL" id="CAJNOC010000046">
    <property type="protein sequence ID" value="CAF0709633.1"/>
    <property type="molecule type" value="Genomic_DNA"/>
</dbReference>
<organism evidence="2 3">
    <name type="scientific">Brachionus calyciflorus</name>
    <dbReference type="NCBI Taxonomy" id="104777"/>
    <lineage>
        <taxon>Eukaryota</taxon>
        <taxon>Metazoa</taxon>
        <taxon>Spiralia</taxon>
        <taxon>Gnathifera</taxon>
        <taxon>Rotifera</taxon>
        <taxon>Eurotatoria</taxon>
        <taxon>Monogononta</taxon>
        <taxon>Pseudotrocha</taxon>
        <taxon>Ploima</taxon>
        <taxon>Brachionidae</taxon>
        <taxon>Brachionus</taxon>
    </lineage>
</organism>
<comment type="caution">
    <text evidence="2">The sequence shown here is derived from an EMBL/GenBank/DDBJ whole genome shotgun (WGS) entry which is preliminary data.</text>
</comment>